<name>A0AAW2RHN4_9LAMI</name>
<accession>A0AAW2RHN4</accession>
<reference evidence="2" key="2">
    <citation type="journal article" date="2024" name="Plant">
        <title>Genomic evolution and insights into agronomic trait innovations of Sesamum species.</title>
        <authorList>
            <person name="Miao H."/>
            <person name="Wang L."/>
            <person name="Qu L."/>
            <person name="Liu H."/>
            <person name="Sun Y."/>
            <person name="Le M."/>
            <person name="Wang Q."/>
            <person name="Wei S."/>
            <person name="Zheng Y."/>
            <person name="Lin W."/>
            <person name="Duan Y."/>
            <person name="Cao H."/>
            <person name="Xiong S."/>
            <person name="Wang X."/>
            <person name="Wei L."/>
            <person name="Li C."/>
            <person name="Ma Q."/>
            <person name="Ju M."/>
            <person name="Zhao R."/>
            <person name="Li G."/>
            <person name="Mu C."/>
            <person name="Tian Q."/>
            <person name="Mei H."/>
            <person name="Zhang T."/>
            <person name="Gao T."/>
            <person name="Zhang H."/>
        </authorList>
    </citation>
    <scope>NUCLEOTIDE SEQUENCE</scope>
    <source>
        <strain evidence="2">G01</strain>
    </source>
</reference>
<feature type="region of interest" description="Disordered" evidence="1">
    <location>
        <begin position="128"/>
        <end position="154"/>
    </location>
</feature>
<comment type="caution">
    <text evidence="2">The sequence shown here is derived from an EMBL/GenBank/DDBJ whole genome shotgun (WGS) entry which is preliminary data.</text>
</comment>
<protein>
    <recommendedName>
        <fullName evidence="3">DUF4378 domain-containing protein</fullName>
    </recommendedName>
</protein>
<dbReference type="PANTHER" id="PTHR33623:SF17">
    <property type="entry name" value="DUF4378 DOMAIN-CONTAINING PROTEIN"/>
    <property type="match status" value="1"/>
</dbReference>
<gene>
    <name evidence="2" type="ORF">Sangu_0023900</name>
</gene>
<dbReference type="AlphaFoldDB" id="A0AAW2RHN4"/>
<dbReference type="PANTHER" id="PTHR33623">
    <property type="entry name" value="OS04G0572500 PROTEIN"/>
    <property type="match status" value="1"/>
</dbReference>
<evidence type="ECO:0008006" key="3">
    <source>
        <dbReference type="Google" id="ProtNLM"/>
    </source>
</evidence>
<organism evidence="2">
    <name type="scientific">Sesamum angustifolium</name>
    <dbReference type="NCBI Taxonomy" id="2727405"/>
    <lineage>
        <taxon>Eukaryota</taxon>
        <taxon>Viridiplantae</taxon>
        <taxon>Streptophyta</taxon>
        <taxon>Embryophyta</taxon>
        <taxon>Tracheophyta</taxon>
        <taxon>Spermatophyta</taxon>
        <taxon>Magnoliopsida</taxon>
        <taxon>eudicotyledons</taxon>
        <taxon>Gunneridae</taxon>
        <taxon>Pentapetalae</taxon>
        <taxon>asterids</taxon>
        <taxon>lamiids</taxon>
        <taxon>Lamiales</taxon>
        <taxon>Pedaliaceae</taxon>
        <taxon>Sesamum</taxon>
    </lineage>
</organism>
<feature type="compositionally biased region" description="Polar residues" evidence="1">
    <location>
        <begin position="140"/>
        <end position="154"/>
    </location>
</feature>
<reference evidence="2" key="1">
    <citation type="submission" date="2020-06" db="EMBL/GenBank/DDBJ databases">
        <authorList>
            <person name="Li T."/>
            <person name="Hu X."/>
            <person name="Zhang T."/>
            <person name="Song X."/>
            <person name="Zhang H."/>
            <person name="Dai N."/>
            <person name="Sheng W."/>
            <person name="Hou X."/>
            <person name="Wei L."/>
        </authorList>
    </citation>
    <scope>NUCLEOTIDE SEQUENCE</scope>
    <source>
        <strain evidence="2">G01</strain>
        <tissue evidence="2">Leaf</tissue>
    </source>
</reference>
<evidence type="ECO:0000313" key="2">
    <source>
        <dbReference type="EMBL" id="KAL0379596.1"/>
    </source>
</evidence>
<evidence type="ECO:0000256" key="1">
    <source>
        <dbReference type="SAM" id="MobiDB-lite"/>
    </source>
</evidence>
<proteinExistence type="predicted"/>
<sequence>MALLPCENRPMMLKDFLRDDSHTSLNGYPRNSRMLLISSQPNKPSGVLIRSRSKKAAATTISAIHKVINVVKLFQFGSVRSPLVLPRSISRKFPKSRDRNVDISDLPEVKVKVKDILRWKSFRDLVEDDPVPSDVPSSPNRSTTGTTTSCSQRSSWCDSDFTAEDLPPWGGETEQFLGNKCFLGQPADRKAKGDWSMFEEMEQQSPVSVLDSPFRQVEDFLSPSHPTLANLETMLTRRPIQDPKLTRKLSFKEEIAVSERANAAEEKAKQLLGRLIDQNNKNQEDYLTILDFFMHELSTNGKFNDVEFDFEIVKTAKAWMNGEYDESYEWEVEDNRTAYVKDMEKGVCWDKFKQEQEEMSLELQDKVLDELINELFADFLCK</sequence>
<dbReference type="EMBL" id="JACGWK010000001">
    <property type="protein sequence ID" value="KAL0379596.1"/>
    <property type="molecule type" value="Genomic_DNA"/>
</dbReference>